<dbReference type="PANTHER" id="PTHR30466">
    <property type="entry name" value="FLAVIN REDUCTASE"/>
    <property type="match status" value="1"/>
</dbReference>
<sequence>MSPGSGTATEEDVAGRFRSVLGHFCTGVAVVTACEDGEPVGFACQSFAALSLDPPLVLFCPAMSSRTWPVIERVGRFAVNVLAGDQRDVSVAFGSRGGDKFGAVSWHAGPGGSPLLDGALTWVDCSVETVHEAGDHYVVIGRVGALGGASGDRPLLFYRGRYAVTEPEPADGLLSWPRPDDWF</sequence>
<comment type="caution">
    <text evidence="4">The sequence shown here is derived from an EMBL/GenBank/DDBJ whole genome shotgun (WGS) entry which is preliminary data.</text>
</comment>
<dbReference type="AlphaFoldDB" id="A0A660CDM9"/>
<dbReference type="Proteomes" id="UP000317303">
    <property type="component" value="Unassembled WGS sequence"/>
</dbReference>
<reference evidence="4 5" key="1">
    <citation type="submission" date="2019-07" db="EMBL/GenBank/DDBJ databases">
        <title>R&amp;d 2014.</title>
        <authorList>
            <person name="Klenk H.-P."/>
        </authorList>
    </citation>
    <scope>NUCLEOTIDE SEQUENCE [LARGE SCALE GENOMIC DNA]</scope>
    <source>
        <strain evidence="4 5">DSM 43194</strain>
    </source>
</reference>
<dbReference type="InterPro" id="IPR050268">
    <property type="entry name" value="NADH-dep_flavin_reductase"/>
</dbReference>
<dbReference type="PANTHER" id="PTHR30466:SF11">
    <property type="entry name" value="FLAVIN-DEPENDENT MONOOXYGENASE, REDUCTASE SUBUNIT HSAB"/>
    <property type="match status" value="1"/>
</dbReference>
<evidence type="ECO:0000256" key="2">
    <source>
        <dbReference type="ARBA" id="ARBA00023002"/>
    </source>
</evidence>
<dbReference type="GO" id="GO:0042602">
    <property type="term" value="F:riboflavin reductase (NADPH) activity"/>
    <property type="evidence" value="ECO:0007669"/>
    <property type="project" value="TreeGrafter"/>
</dbReference>
<dbReference type="Gene3D" id="2.30.110.10">
    <property type="entry name" value="Electron Transport, Fmn-binding Protein, Chain A"/>
    <property type="match status" value="1"/>
</dbReference>
<evidence type="ECO:0000256" key="1">
    <source>
        <dbReference type="ARBA" id="ARBA00008898"/>
    </source>
</evidence>
<dbReference type="NCBIfam" id="NF045630">
    <property type="entry name" value="monooxsub_HsaB"/>
    <property type="match status" value="1"/>
</dbReference>
<dbReference type="SMART" id="SM00903">
    <property type="entry name" value="Flavin_Reduct"/>
    <property type="match status" value="1"/>
</dbReference>
<keyword evidence="2" id="KW-0560">Oxidoreductase</keyword>
<dbReference type="InterPro" id="IPR002563">
    <property type="entry name" value="Flavin_Rdtase-like_dom"/>
</dbReference>
<evidence type="ECO:0000313" key="4">
    <source>
        <dbReference type="EMBL" id="TWH19031.1"/>
    </source>
</evidence>
<feature type="domain" description="Flavin reductase like" evidence="3">
    <location>
        <begin position="21"/>
        <end position="164"/>
    </location>
</feature>
<dbReference type="InterPro" id="IPR012349">
    <property type="entry name" value="Split_barrel_FMN-bd"/>
</dbReference>
<dbReference type="RefSeq" id="WP_030533431.1">
    <property type="nucleotide sequence ID" value="NZ_JOIJ01000014.1"/>
</dbReference>
<dbReference type="SUPFAM" id="SSF50475">
    <property type="entry name" value="FMN-binding split barrel"/>
    <property type="match status" value="1"/>
</dbReference>
<keyword evidence="5" id="KW-1185">Reference proteome</keyword>
<evidence type="ECO:0000313" key="5">
    <source>
        <dbReference type="Proteomes" id="UP000317303"/>
    </source>
</evidence>
<dbReference type="OrthoDB" id="9792858at2"/>
<organism evidence="4 5">
    <name type="scientific">Prauserella rugosa</name>
    <dbReference type="NCBI Taxonomy" id="43354"/>
    <lineage>
        <taxon>Bacteria</taxon>
        <taxon>Bacillati</taxon>
        <taxon>Actinomycetota</taxon>
        <taxon>Actinomycetes</taxon>
        <taxon>Pseudonocardiales</taxon>
        <taxon>Pseudonocardiaceae</taxon>
        <taxon>Prauserella</taxon>
    </lineage>
</organism>
<protein>
    <submittedName>
        <fullName evidence="4">3-hydroxy-9,10-secoandrosta-1,3,5(10)-triene-9, 17-dione monooxygenase reductase component</fullName>
    </submittedName>
</protein>
<accession>A0A660CDM9</accession>
<dbReference type="GO" id="GO:0004497">
    <property type="term" value="F:monooxygenase activity"/>
    <property type="evidence" value="ECO:0007669"/>
    <property type="project" value="UniProtKB-KW"/>
</dbReference>
<proteinExistence type="inferred from homology"/>
<dbReference type="GO" id="GO:0010181">
    <property type="term" value="F:FMN binding"/>
    <property type="evidence" value="ECO:0007669"/>
    <property type="project" value="InterPro"/>
</dbReference>
<dbReference type="InterPro" id="IPR054682">
    <property type="entry name" value="HsaB"/>
</dbReference>
<gene>
    <name evidence="4" type="ORF">JD82_00853</name>
</gene>
<comment type="similarity">
    <text evidence="1">Belongs to the non-flavoprotein flavin reductase family.</text>
</comment>
<name>A0A660CDM9_9PSEU</name>
<evidence type="ECO:0000259" key="3">
    <source>
        <dbReference type="SMART" id="SM00903"/>
    </source>
</evidence>
<keyword evidence="4" id="KW-0503">Monooxygenase</keyword>
<dbReference type="EMBL" id="VLJV01000001">
    <property type="protein sequence ID" value="TWH19031.1"/>
    <property type="molecule type" value="Genomic_DNA"/>
</dbReference>
<dbReference type="Pfam" id="PF01613">
    <property type="entry name" value="Flavin_Reduct"/>
    <property type="match status" value="1"/>
</dbReference>